<evidence type="ECO:0000313" key="2">
    <source>
        <dbReference type="EMBL" id="KAF2005394.1"/>
    </source>
</evidence>
<feature type="region of interest" description="Disordered" evidence="1">
    <location>
        <begin position="157"/>
        <end position="200"/>
    </location>
</feature>
<keyword evidence="3" id="KW-1185">Reference proteome</keyword>
<evidence type="ECO:0000256" key="1">
    <source>
        <dbReference type="SAM" id="MobiDB-lite"/>
    </source>
</evidence>
<sequence>MDSAVLSEHTTVHQKHELHPLDQGKDVTLVTRLGATENLDEILVEKVIYEGNPHPVQHLESNRKGTLDIKHTVVEVDAESVEDTDAGDDFLNETRDGTNARKDTAFSKGTSSAHEEDTDKEPLGANHTSSDEDSIIINGIENMSIANHFAPFSGKNTAAEASKDHGTSSEEDGLTKNGSINNVTKGVKPSTPINPFAPSNGMIATPGPCIGRKMSSEDGGALTNGLRAASPVNPFVPSNGIIIATESHARREQSSGDEDTKKVTDGGPIGSPIETKAISPAKPSLPSDGILAPKPRTDREVYLARMYAETPKNVLQNYYDTETLFRSGPDADANASAGPGPNASQWSNGHIPDHGYNRRHRQFVNGTNPQANGPPYNGGYNGNAYTNGAHNHSNPYRDANGGINGDALTRLQVALSKAHKDLAAERATNLKLHTSLQDEIKKGMDTTLLSMIQEIFHKQVSVTQQTANLASREIDLKRRASQIEQQEIFLAAGQNLLQRRFESDGVVNASLSQQQNYERLAEIKALGRYEQLKNKLDADRQLLSHKEEEMLYRQQHWIAQNRATIESQMRAELEEELGSQIAQEEYARGFEAGKEDGRKEVSDEAMGQGFLLGYKNAQETQNKLVALRTGRLPYDDPSLDFLTNPENPEHLFNRGVQVGQATPVLENPTLYSQLMGPRPVHNGEEILANHEPNPQVRVVNGVNSVNGVNGMHGSAHGNINGPAKEDNIPNFMD</sequence>
<dbReference type="OrthoDB" id="3794025at2759"/>
<feature type="compositionally biased region" description="Basic and acidic residues" evidence="1">
    <location>
        <begin position="248"/>
        <end position="264"/>
    </location>
</feature>
<feature type="compositionally biased region" description="Acidic residues" evidence="1">
    <location>
        <begin position="78"/>
        <end position="91"/>
    </location>
</feature>
<feature type="region of interest" description="Disordered" evidence="1">
    <location>
        <begin position="713"/>
        <end position="733"/>
    </location>
</feature>
<reference evidence="2" key="1">
    <citation type="journal article" date="2020" name="Stud. Mycol.">
        <title>101 Dothideomycetes genomes: a test case for predicting lifestyles and emergence of pathogens.</title>
        <authorList>
            <person name="Haridas S."/>
            <person name="Albert R."/>
            <person name="Binder M."/>
            <person name="Bloem J."/>
            <person name="Labutti K."/>
            <person name="Salamov A."/>
            <person name="Andreopoulos B."/>
            <person name="Baker S."/>
            <person name="Barry K."/>
            <person name="Bills G."/>
            <person name="Bluhm B."/>
            <person name="Cannon C."/>
            <person name="Castanera R."/>
            <person name="Culley D."/>
            <person name="Daum C."/>
            <person name="Ezra D."/>
            <person name="Gonzalez J."/>
            <person name="Henrissat B."/>
            <person name="Kuo A."/>
            <person name="Liang C."/>
            <person name="Lipzen A."/>
            <person name="Lutzoni F."/>
            <person name="Magnuson J."/>
            <person name="Mondo S."/>
            <person name="Nolan M."/>
            <person name="Ohm R."/>
            <person name="Pangilinan J."/>
            <person name="Park H.-J."/>
            <person name="Ramirez L."/>
            <person name="Alfaro M."/>
            <person name="Sun H."/>
            <person name="Tritt A."/>
            <person name="Yoshinaga Y."/>
            <person name="Zwiers L.-H."/>
            <person name="Turgeon B."/>
            <person name="Goodwin S."/>
            <person name="Spatafora J."/>
            <person name="Crous P."/>
            <person name="Grigoriev I."/>
        </authorList>
    </citation>
    <scope>NUCLEOTIDE SEQUENCE</scope>
    <source>
        <strain evidence="2">CBS 123094</strain>
    </source>
</reference>
<feature type="region of interest" description="Disordered" evidence="1">
    <location>
        <begin position="326"/>
        <end position="401"/>
    </location>
</feature>
<dbReference type="EMBL" id="ML977563">
    <property type="protein sequence ID" value="KAF2005394.1"/>
    <property type="molecule type" value="Genomic_DNA"/>
</dbReference>
<feature type="region of interest" description="Disordered" evidence="1">
    <location>
        <begin position="78"/>
        <end position="132"/>
    </location>
</feature>
<dbReference type="Proteomes" id="UP000799779">
    <property type="component" value="Unassembled WGS sequence"/>
</dbReference>
<proteinExistence type="predicted"/>
<organism evidence="2 3">
    <name type="scientific">Amniculicola lignicola CBS 123094</name>
    <dbReference type="NCBI Taxonomy" id="1392246"/>
    <lineage>
        <taxon>Eukaryota</taxon>
        <taxon>Fungi</taxon>
        <taxon>Dikarya</taxon>
        <taxon>Ascomycota</taxon>
        <taxon>Pezizomycotina</taxon>
        <taxon>Dothideomycetes</taxon>
        <taxon>Pleosporomycetidae</taxon>
        <taxon>Pleosporales</taxon>
        <taxon>Amniculicolaceae</taxon>
        <taxon>Amniculicola</taxon>
    </lineage>
</organism>
<evidence type="ECO:0000313" key="3">
    <source>
        <dbReference type="Proteomes" id="UP000799779"/>
    </source>
</evidence>
<accession>A0A6A5WWR6</accession>
<feature type="compositionally biased region" description="Basic and acidic residues" evidence="1">
    <location>
        <begin position="92"/>
        <end position="105"/>
    </location>
</feature>
<dbReference type="AlphaFoldDB" id="A0A6A5WWR6"/>
<name>A0A6A5WWR6_9PLEO</name>
<gene>
    <name evidence="2" type="ORF">P154DRAFT_337348</name>
</gene>
<protein>
    <submittedName>
        <fullName evidence="2">Uncharacterized protein</fullName>
    </submittedName>
</protein>
<feature type="compositionally biased region" description="Basic and acidic residues" evidence="1">
    <location>
        <begin position="113"/>
        <end position="122"/>
    </location>
</feature>
<feature type="region of interest" description="Disordered" evidence="1">
    <location>
        <begin position="248"/>
        <end position="293"/>
    </location>
</feature>
<feature type="compositionally biased region" description="Low complexity" evidence="1">
    <location>
        <begin position="368"/>
        <end position="391"/>
    </location>
</feature>